<proteinExistence type="predicted"/>
<dbReference type="PROSITE" id="PS51833">
    <property type="entry name" value="HDOD"/>
    <property type="match status" value="1"/>
</dbReference>
<dbReference type="Pfam" id="PF08668">
    <property type="entry name" value="HDOD"/>
    <property type="match status" value="1"/>
</dbReference>
<dbReference type="InterPro" id="IPR013976">
    <property type="entry name" value="HDOD"/>
</dbReference>
<feature type="domain" description="HDOD" evidence="1">
    <location>
        <begin position="19"/>
        <end position="220"/>
    </location>
</feature>
<name>A0ABN0BCU4_9HELI</name>
<dbReference type="EMBL" id="DS990393">
    <property type="protein sequence ID" value="EFR47490.1"/>
    <property type="molecule type" value="Genomic_DNA"/>
</dbReference>
<dbReference type="PANTHER" id="PTHR33525:SF3">
    <property type="entry name" value="RIBONUCLEASE Y"/>
    <property type="match status" value="1"/>
</dbReference>
<dbReference type="Proteomes" id="UP000005755">
    <property type="component" value="Unassembled WGS sequence"/>
</dbReference>
<gene>
    <name evidence="2" type="ORF">HCCG_02038</name>
</gene>
<reference evidence="3" key="1">
    <citation type="journal article" date="2014" name="Genome Announc.">
        <title>Draft genome sequences of six enterohepatic helicobacter species isolated from humans and one from rhesus macaques.</title>
        <authorList>
            <person name="Shen Z."/>
            <person name="Sheh A."/>
            <person name="Young S.K."/>
            <person name="Abouelliel A."/>
            <person name="Ward D.V."/>
            <person name="Earl A.M."/>
            <person name="Fox J.G."/>
        </authorList>
    </citation>
    <scope>NUCLEOTIDE SEQUENCE [LARGE SCALE GENOMIC DNA]</scope>
    <source>
        <strain evidence="3">CCUG 18818</strain>
    </source>
</reference>
<organism evidence="2 3">
    <name type="scientific">Helicobacter cinaedi CCUG 18818 = ATCC BAA-847</name>
    <dbReference type="NCBI Taxonomy" id="537971"/>
    <lineage>
        <taxon>Bacteria</taxon>
        <taxon>Pseudomonadati</taxon>
        <taxon>Campylobacterota</taxon>
        <taxon>Epsilonproteobacteria</taxon>
        <taxon>Campylobacterales</taxon>
        <taxon>Helicobacteraceae</taxon>
        <taxon>Helicobacter</taxon>
    </lineage>
</organism>
<dbReference type="SUPFAM" id="SSF109604">
    <property type="entry name" value="HD-domain/PDEase-like"/>
    <property type="match status" value="1"/>
</dbReference>
<protein>
    <submittedName>
        <fullName evidence="2">HDOD domain protein</fullName>
    </submittedName>
</protein>
<dbReference type="Gene3D" id="1.10.3210.10">
    <property type="entry name" value="Hypothetical protein af1432"/>
    <property type="match status" value="1"/>
</dbReference>
<evidence type="ECO:0000313" key="3">
    <source>
        <dbReference type="Proteomes" id="UP000005755"/>
    </source>
</evidence>
<evidence type="ECO:0000313" key="2">
    <source>
        <dbReference type="EMBL" id="EFR47490.1"/>
    </source>
</evidence>
<dbReference type="InterPro" id="IPR052340">
    <property type="entry name" value="RNase_Y/CdgJ"/>
</dbReference>
<accession>A0ABN0BCU4</accession>
<keyword evidence="3" id="KW-1185">Reference proteome</keyword>
<evidence type="ECO:0000259" key="1">
    <source>
        <dbReference type="PROSITE" id="PS51833"/>
    </source>
</evidence>
<sequence length="288" mass="32183">MLLKDALMNELLLKTIDNLPPLPETVMKLQQYVDSSGSEVQVQGVVDIISKDPLLTGDLLRLANSPYYGFSREISTLNQVVSLLGISNVKNVAIANSLRGSFKIDVSPYGLDTQEFLGNCSREADFISDWFSQTDKKLAQVLVPCAMLLRLGMMLFANTLIQSGKDKEFLAQLKESDFADIGAVETEFYGLDHLTFLGFLFDHWKFDEILIQSTAYITMPHAASDEVKKNAYALAIVNKVFEPYNGGKPYNMEDAIALIKEAKTQNIVFNMDRFFEILPTDAKLNIGK</sequence>
<dbReference type="PANTHER" id="PTHR33525">
    <property type="match status" value="1"/>
</dbReference>